<sequence>MHGNSKRCIGTRSARGACGMRGLRSVRVVVVRFHVACAVCTTTPTVDTSSVGSPRFCVSQARVCARGLSRYWVPTRSCRLPGHPHSCVELYVRLRGAKARVPKGARHGPAAVWSAGVVLVGLHSFLACVLVERQLDLMSVAARLRGNPVWFVRVSSWCREPVFVARVWRFPTLARTPGCGLPFI</sequence>
<dbReference type="Proteomes" id="UP000652761">
    <property type="component" value="Unassembled WGS sequence"/>
</dbReference>
<dbReference type="AlphaFoldDB" id="A0A843W7D6"/>
<organism evidence="1 2">
    <name type="scientific">Colocasia esculenta</name>
    <name type="common">Wild taro</name>
    <name type="synonym">Arum esculentum</name>
    <dbReference type="NCBI Taxonomy" id="4460"/>
    <lineage>
        <taxon>Eukaryota</taxon>
        <taxon>Viridiplantae</taxon>
        <taxon>Streptophyta</taxon>
        <taxon>Embryophyta</taxon>
        <taxon>Tracheophyta</taxon>
        <taxon>Spermatophyta</taxon>
        <taxon>Magnoliopsida</taxon>
        <taxon>Liliopsida</taxon>
        <taxon>Araceae</taxon>
        <taxon>Aroideae</taxon>
        <taxon>Colocasieae</taxon>
        <taxon>Colocasia</taxon>
    </lineage>
</organism>
<evidence type="ECO:0000313" key="1">
    <source>
        <dbReference type="EMBL" id="MQM02908.1"/>
    </source>
</evidence>
<protein>
    <submittedName>
        <fullName evidence="1">Uncharacterized protein</fullName>
    </submittedName>
</protein>
<gene>
    <name evidence="1" type="ORF">Taro_035677</name>
</gene>
<comment type="caution">
    <text evidence="1">The sequence shown here is derived from an EMBL/GenBank/DDBJ whole genome shotgun (WGS) entry which is preliminary data.</text>
</comment>
<keyword evidence="2" id="KW-1185">Reference proteome</keyword>
<accession>A0A843W7D6</accession>
<proteinExistence type="predicted"/>
<evidence type="ECO:0000313" key="2">
    <source>
        <dbReference type="Proteomes" id="UP000652761"/>
    </source>
</evidence>
<name>A0A843W7D6_COLES</name>
<dbReference type="EMBL" id="NMUH01002940">
    <property type="protein sequence ID" value="MQM02908.1"/>
    <property type="molecule type" value="Genomic_DNA"/>
</dbReference>
<reference evidence="1" key="1">
    <citation type="submission" date="2017-07" db="EMBL/GenBank/DDBJ databases">
        <title>Taro Niue Genome Assembly and Annotation.</title>
        <authorList>
            <person name="Atibalentja N."/>
            <person name="Keating K."/>
            <person name="Fields C.J."/>
        </authorList>
    </citation>
    <scope>NUCLEOTIDE SEQUENCE</scope>
    <source>
        <strain evidence="1">Niue_2</strain>
        <tissue evidence="1">Leaf</tissue>
    </source>
</reference>